<dbReference type="PANTHER" id="PTHR12203">
    <property type="entry name" value="KDEL LYS-ASP-GLU-LEU CONTAINING - RELATED"/>
    <property type="match status" value="1"/>
</dbReference>
<reference evidence="5" key="3">
    <citation type="submission" date="2025-09" db="UniProtKB">
        <authorList>
            <consortium name="Ensembl"/>
        </authorList>
    </citation>
    <scope>IDENTIFICATION</scope>
</reference>
<dbReference type="InterPro" id="IPR051091">
    <property type="entry name" value="O-Glucosyltr/Glycosyltrsf_90"/>
</dbReference>
<feature type="transmembrane region" description="Helical" evidence="3">
    <location>
        <begin position="12"/>
        <end position="29"/>
    </location>
</feature>
<dbReference type="SMART" id="SM00672">
    <property type="entry name" value="CAP10"/>
    <property type="match status" value="1"/>
</dbReference>
<keyword evidence="3" id="KW-0812">Transmembrane</keyword>
<dbReference type="STRING" id="51511.ENSCSAVP00000006744"/>
<proteinExistence type="inferred from homology"/>
<evidence type="ECO:0000256" key="2">
    <source>
        <dbReference type="ARBA" id="ARBA00022679"/>
    </source>
</evidence>
<dbReference type="GO" id="GO:0012505">
    <property type="term" value="C:endomembrane system"/>
    <property type="evidence" value="ECO:0007669"/>
    <property type="project" value="TreeGrafter"/>
</dbReference>
<evidence type="ECO:0000256" key="1">
    <source>
        <dbReference type="ARBA" id="ARBA00010118"/>
    </source>
</evidence>
<protein>
    <recommendedName>
        <fullName evidence="4">Glycosyl transferase CAP10 domain-containing protein</fullName>
    </recommendedName>
</protein>
<dbReference type="eggNOG" id="KOG2458">
    <property type="taxonomic scope" value="Eukaryota"/>
</dbReference>
<keyword evidence="3" id="KW-0472">Membrane</keyword>
<dbReference type="Pfam" id="PF05686">
    <property type="entry name" value="Glyco_transf_90"/>
    <property type="match status" value="1"/>
</dbReference>
<dbReference type="PANTHER" id="PTHR12203:SF35">
    <property type="entry name" value="PROTEIN O-GLUCOSYLTRANSFERASE 1"/>
    <property type="match status" value="1"/>
</dbReference>
<dbReference type="FunCoup" id="H2YN42">
    <property type="interactions" value="15"/>
</dbReference>
<dbReference type="GO" id="GO:0006493">
    <property type="term" value="P:protein O-linked glycosylation"/>
    <property type="evidence" value="ECO:0007669"/>
    <property type="project" value="TreeGrafter"/>
</dbReference>
<feature type="domain" description="Glycosyl transferase CAP10" evidence="4">
    <location>
        <begin position="128"/>
        <end position="380"/>
    </location>
</feature>
<dbReference type="InParanoid" id="H2YN42"/>
<evidence type="ECO:0000313" key="6">
    <source>
        <dbReference type="Proteomes" id="UP000007875"/>
    </source>
</evidence>
<dbReference type="Proteomes" id="UP000007875">
    <property type="component" value="Unassembled WGS sequence"/>
</dbReference>
<organism evidence="5 6">
    <name type="scientific">Ciona savignyi</name>
    <name type="common">Pacific transparent sea squirt</name>
    <dbReference type="NCBI Taxonomy" id="51511"/>
    <lineage>
        <taxon>Eukaryota</taxon>
        <taxon>Metazoa</taxon>
        <taxon>Chordata</taxon>
        <taxon>Tunicata</taxon>
        <taxon>Ascidiacea</taxon>
        <taxon>Phlebobranchia</taxon>
        <taxon>Cionidae</taxon>
        <taxon>Ciona</taxon>
    </lineage>
</organism>
<evidence type="ECO:0000313" key="5">
    <source>
        <dbReference type="Ensembl" id="ENSCSAVP00000006744.1"/>
    </source>
</evidence>
<dbReference type="GO" id="GO:0035251">
    <property type="term" value="F:UDP-glucosyltransferase activity"/>
    <property type="evidence" value="ECO:0007669"/>
    <property type="project" value="TreeGrafter"/>
</dbReference>
<sequence length="400" mass="46829">MVRDSFRCKSKFVSVQTLVLTYLLIFSIINEAQATKENKWQKYLDAITKATQEYTPCGGNCTCHADVITSDLQIWKDRGGIFKEDMDRGLARAVHYQVINHKLYRQDKCTFPARCSGVEHFILEILDDLPDMDIAINVHDWPQSVKHATHPLPILSFSKNREHWDVMYPAWTFWEGGPAVWPIYKTGLGRWDLMRKLLLKKDKEFPWEKKQNIGFFRGSRTSGERDPLVLLSRAKPSLVDAQYTKNQAWKSDKDTIGAEPAENVHLSEHCQYKYLFNFRGVAASFRLKHLFLCGSLVFHVGEDWLEFFYPALTPWVHYLPVSTSLGEAEDLIEFARENDEVVKKIAIRGKRFITKHLKMEDVSCYWRKLLLQYAKLLKYKVERNSNYQQIFPTKQYRTEL</sequence>
<name>H2YN42_CIOSA</name>
<keyword evidence="6" id="KW-1185">Reference proteome</keyword>
<reference evidence="6" key="1">
    <citation type="submission" date="2003-08" db="EMBL/GenBank/DDBJ databases">
        <authorList>
            <person name="Birren B."/>
            <person name="Nusbaum C."/>
            <person name="Abebe A."/>
            <person name="Abouelleil A."/>
            <person name="Adekoya E."/>
            <person name="Ait-zahra M."/>
            <person name="Allen N."/>
            <person name="Allen T."/>
            <person name="An P."/>
            <person name="Anderson M."/>
            <person name="Anderson S."/>
            <person name="Arachchi H."/>
            <person name="Armbruster J."/>
            <person name="Bachantsang P."/>
            <person name="Baldwin J."/>
            <person name="Barry A."/>
            <person name="Bayul T."/>
            <person name="Blitshsteyn B."/>
            <person name="Bloom T."/>
            <person name="Blye J."/>
            <person name="Boguslavskiy L."/>
            <person name="Borowsky M."/>
            <person name="Boukhgalter B."/>
            <person name="Brunache A."/>
            <person name="Butler J."/>
            <person name="Calixte N."/>
            <person name="Calvo S."/>
            <person name="Camarata J."/>
            <person name="Campo K."/>
            <person name="Chang J."/>
            <person name="Cheshatsang Y."/>
            <person name="Citroen M."/>
            <person name="Collymore A."/>
            <person name="Considine T."/>
            <person name="Cook A."/>
            <person name="Cooke P."/>
            <person name="Corum B."/>
            <person name="Cuomo C."/>
            <person name="David R."/>
            <person name="Dawoe T."/>
            <person name="Degray S."/>
            <person name="Dodge S."/>
            <person name="Dooley K."/>
            <person name="Dorje P."/>
            <person name="Dorjee K."/>
            <person name="Dorris L."/>
            <person name="Duffey N."/>
            <person name="Dupes A."/>
            <person name="Elkins T."/>
            <person name="Engels R."/>
            <person name="Erickson J."/>
            <person name="Farina A."/>
            <person name="Faro S."/>
            <person name="Ferreira P."/>
            <person name="Fischer H."/>
            <person name="Fitzgerald M."/>
            <person name="Foley K."/>
            <person name="Gage D."/>
            <person name="Galagan J."/>
            <person name="Gearin G."/>
            <person name="Gnerre S."/>
            <person name="Gnirke A."/>
            <person name="Goyette A."/>
            <person name="Graham J."/>
            <person name="Grandbois E."/>
            <person name="Gyaltsen K."/>
            <person name="Hafez N."/>
            <person name="Hagopian D."/>
            <person name="Hagos B."/>
            <person name="Hall J."/>
            <person name="Hatcher B."/>
            <person name="Heller A."/>
            <person name="Higgins H."/>
            <person name="Honan T."/>
            <person name="Horn A."/>
            <person name="Houde N."/>
            <person name="Hughes L."/>
            <person name="Hulme W."/>
            <person name="Husby E."/>
            <person name="Iliev I."/>
            <person name="Jaffe D."/>
            <person name="Jones C."/>
            <person name="Kamal M."/>
            <person name="Kamat A."/>
            <person name="Kamvysselis M."/>
            <person name="Karlsson E."/>
            <person name="Kells C."/>
            <person name="Kieu A."/>
            <person name="Kisner P."/>
            <person name="Kodira C."/>
            <person name="Kulbokas E."/>
            <person name="Labutti K."/>
            <person name="Lama D."/>
            <person name="Landers T."/>
            <person name="Leger J."/>
            <person name="Levine S."/>
            <person name="Lewis D."/>
            <person name="Lewis T."/>
            <person name="Lindblad-toh K."/>
            <person name="Liu X."/>
            <person name="Lokyitsang T."/>
            <person name="Lokyitsang Y."/>
            <person name="Lucien O."/>
            <person name="Lui A."/>
            <person name="Ma L.J."/>
            <person name="Mabbitt R."/>
            <person name="Macdonald J."/>
            <person name="Maclean C."/>
            <person name="Major J."/>
            <person name="Manning J."/>
            <person name="Marabella R."/>
            <person name="Maru K."/>
            <person name="Matthews C."/>
            <person name="Mauceli E."/>
            <person name="Mccarthy M."/>
            <person name="Mcdonough S."/>
            <person name="Mcghee T."/>
            <person name="Meldrim J."/>
            <person name="Meneus L."/>
            <person name="Mesirov J."/>
            <person name="Mihalev A."/>
            <person name="Mihova T."/>
            <person name="Mikkelsen T."/>
            <person name="Mlenga V."/>
            <person name="Moru K."/>
            <person name="Mozes J."/>
            <person name="Mulrain L."/>
            <person name="Munson G."/>
            <person name="Naylor J."/>
            <person name="Newes C."/>
            <person name="Nguyen C."/>
            <person name="Nguyen N."/>
            <person name="Nguyen T."/>
            <person name="Nicol R."/>
            <person name="Nielsen C."/>
            <person name="Nizzari M."/>
            <person name="Norbu C."/>
            <person name="Norbu N."/>
            <person name="O'donnell P."/>
            <person name="Okoawo O."/>
            <person name="O'leary S."/>
            <person name="Omotosho B."/>
            <person name="O'neill K."/>
            <person name="Osman S."/>
            <person name="Parker S."/>
            <person name="Perrin D."/>
            <person name="Phunkhang P."/>
            <person name="Piqani B."/>
            <person name="Purcell S."/>
            <person name="Rachupka T."/>
            <person name="Ramasamy U."/>
            <person name="Rameau R."/>
            <person name="Ray V."/>
            <person name="Raymond C."/>
            <person name="Retta R."/>
            <person name="Richardson S."/>
            <person name="Rise C."/>
            <person name="Rodriguez J."/>
            <person name="Rogers J."/>
            <person name="Rogov P."/>
            <person name="Rutman M."/>
            <person name="Schupbach R."/>
            <person name="Seaman C."/>
            <person name="Settipalli S."/>
            <person name="Sharpe T."/>
            <person name="Sheridan J."/>
            <person name="Sherpa N."/>
            <person name="Shi J."/>
            <person name="Smirnov S."/>
            <person name="Smith C."/>
            <person name="Sougnez C."/>
            <person name="Spencer B."/>
            <person name="Stalker J."/>
            <person name="Stange-thomann N."/>
            <person name="Stavropoulos S."/>
            <person name="Stetson K."/>
            <person name="Stone C."/>
            <person name="Stone S."/>
            <person name="Stubbs M."/>
            <person name="Talamas J."/>
            <person name="Tchuinga P."/>
            <person name="Tenzing P."/>
            <person name="Tesfaye S."/>
            <person name="Theodore J."/>
            <person name="Thoulutsang Y."/>
            <person name="Topham K."/>
            <person name="Towey S."/>
            <person name="Tsamla T."/>
            <person name="Tsomo N."/>
            <person name="Vallee D."/>
            <person name="Vassiliev H."/>
            <person name="Venkataraman V."/>
            <person name="Vinson J."/>
            <person name="Vo A."/>
            <person name="Wade C."/>
            <person name="Wang S."/>
            <person name="Wangchuk T."/>
            <person name="Wangdi T."/>
            <person name="Whittaker C."/>
            <person name="Wilkinson J."/>
            <person name="Wu Y."/>
            <person name="Wyman D."/>
            <person name="Yadav S."/>
            <person name="Yang S."/>
            <person name="Yang X."/>
            <person name="Yeager S."/>
            <person name="Yee E."/>
            <person name="Young G."/>
            <person name="Zainoun J."/>
            <person name="Zembeck L."/>
            <person name="Zimmer A."/>
            <person name="Zody M."/>
            <person name="Lander E."/>
        </authorList>
    </citation>
    <scope>NUCLEOTIDE SEQUENCE [LARGE SCALE GENOMIC DNA]</scope>
</reference>
<dbReference type="AlphaFoldDB" id="H2YN42"/>
<dbReference type="GeneTree" id="ENSGT00940000158283"/>
<keyword evidence="2" id="KW-0808">Transferase</keyword>
<reference evidence="5" key="2">
    <citation type="submission" date="2025-08" db="UniProtKB">
        <authorList>
            <consortium name="Ensembl"/>
        </authorList>
    </citation>
    <scope>IDENTIFICATION</scope>
</reference>
<dbReference type="GO" id="GO:0035252">
    <property type="term" value="F:UDP-xylosyltransferase activity"/>
    <property type="evidence" value="ECO:0007669"/>
    <property type="project" value="TreeGrafter"/>
</dbReference>
<keyword evidence="3" id="KW-1133">Transmembrane helix</keyword>
<dbReference type="OMA" id="EDDCMFP"/>
<dbReference type="Ensembl" id="ENSCSAVT00000006831.1">
    <property type="protein sequence ID" value="ENSCSAVP00000006744.1"/>
    <property type="gene ID" value="ENSCSAVG00000004039.1"/>
</dbReference>
<dbReference type="GO" id="GO:0045747">
    <property type="term" value="P:positive regulation of Notch signaling pathway"/>
    <property type="evidence" value="ECO:0007669"/>
    <property type="project" value="TreeGrafter"/>
</dbReference>
<accession>H2YN42</accession>
<evidence type="ECO:0000256" key="3">
    <source>
        <dbReference type="SAM" id="Phobius"/>
    </source>
</evidence>
<comment type="similarity">
    <text evidence="1">Belongs to the glycosyltransferase 90 family.</text>
</comment>
<evidence type="ECO:0000259" key="4">
    <source>
        <dbReference type="SMART" id="SM00672"/>
    </source>
</evidence>
<dbReference type="InterPro" id="IPR006598">
    <property type="entry name" value="CAP10"/>
</dbReference>